<feature type="domain" description="XdhC- CoxI" evidence="1">
    <location>
        <begin position="13"/>
        <end position="69"/>
    </location>
</feature>
<evidence type="ECO:0000313" key="3">
    <source>
        <dbReference type="EMBL" id="AEV27964.1"/>
    </source>
</evidence>
<gene>
    <name evidence="3" type="ordered locus">SpiGrapes_0100</name>
</gene>
<dbReference type="Proteomes" id="UP000005632">
    <property type="component" value="Chromosome"/>
</dbReference>
<feature type="domain" description="XdhC Rossmann" evidence="2">
    <location>
        <begin position="184"/>
        <end position="322"/>
    </location>
</feature>
<reference evidence="3 4" key="1">
    <citation type="submission" date="2011-11" db="EMBL/GenBank/DDBJ databases">
        <title>Complete sequence of Spirochaeta sp. grapes.</title>
        <authorList>
            <consortium name="US DOE Joint Genome Institute"/>
            <person name="Lucas S."/>
            <person name="Han J."/>
            <person name="Lapidus A."/>
            <person name="Cheng J.-F."/>
            <person name="Goodwin L."/>
            <person name="Pitluck S."/>
            <person name="Peters L."/>
            <person name="Ovchinnikova G."/>
            <person name="Munk A.C."/>
            <person name="Detter J.C."/>
            <person name="Han C."/>
            <person name="Tapia R."/>
            <person name="Land M."/>
            <person name="Hauser L."/>
            <person name="Kyrpides N."/>
            <person name="Ivanova N."/>
            <person name="Pagani I."/>
            <person name="Ritalahtilisa K."/>
            <person name="Loeffler F."/>
            <person name="Woyke T."/>
        </authorList>
    </citation>
    <scope>NUCLEOTIDE SEQUENCE [LARGE SCALE GENOMIC DNA]</scope>
    <source>
        <strain evidence="4">ATCC BAA-1885 / DSM 22778 / Grapes</strain>
    </source>
</reference>
<dbReference type="KEGG" id="sgp:SpiGrapes_0100"/>
<sequence>MSSMIFSKAYELIQKGTKFSLVTLIKKEGSASRENGRMLVWEDKQCSGTIGGGALEAFAVEQAVLLQKSKEKTYLGSFSIEQVANRQAGSVQLYIEQIQPGEDDQLFLLATDLEHFHSPFAYVTTLTGDIKKRFLATPEGFVYGNPSPLLAQKTIEALSRNKGICIEEDKYTYFVDIPQTCASLLLIGGGHVNQAIANLADMLGFEIQVLETRDEFAQRSLFPKARRLVLAPTIKEGLDKVTVTPYTYIVIAAHAFGFEEASYLFSTDAPYLGILASHNKERALKEQLKLTPSDERRLFSPIGLDIGSQSPEEIAVSVLAEIMKVKNKTTGNSLKYQNRNLVIVRGAGDLATGVIIRLSNAGYQVIALETDKPTVIRCTVSLAQAMFDKTTTVEDTTAERCDNLANVYAILKEGKIPILCDPKGESIAKLKPLCVVDAILAKRNLGTNITDAPLVIGLGPGFTAGSDCHIVIETKRGHTLGRIIKEGCAIPDSGIPGIIGGYGAERVLRSPGEGIFYSDKKLGDIVKAGDCIATVDDQPVLATIDGMLRGLLNNGLLVTKGFKVADIDPRGKEAQFTTASDKAKAIAGGVLEALDHFRNSL</sequence>
<protein>
    <submittedName>
        <fullName evidence="3">Selenium-dependent molybdenum hydroxylase system protein, YqeB family</fullName>
    </submittedName>
</protein>
<name>G8QT59_SPHPG</name>
<organism evidence="3 4">
    <name type="scientific">Sphaerochaeta pleomorpha (strain ATCC BAA-1885 / DSM 22778 / Grapes)</name>
    <dbReference type="NCBI Taxonomy" id="158190"/>
    <lineage>
        <taxon>Bacteria</taxon>
        <taxon>Pseudomonadati</taxon>
        <taxon>Spirochaetota</taxon>
        <taxon>Spirochaetia</taxon>
        <taxon>Spirochaetales</taxon>
        <taxon>Sphaerochaetaceae</taxon>
        <taxon>Sphaerochaeta</taxon>
    </lineage>
</organism>
<evidence type="ECO:0000313" key="4">
    <source>
        <dbReference type="Proteomes" id="UP000005632"/>
    </source>
</evidence>
<dbReference type="Gene3D" id="3.40.50.720">
    <property type="entry name" value="NAD(P)-binding Rossmann-like Domain"/>
    <property type="match status" value="1"/>
</dbReference>
<accession>G8QT59</accession>
<dbReference type="Pfam" id="PF02625">
    <property type="entry name" value="XdhC_CoxI"/>
    <property type="match status" value="1"/>
</dbReference>
<dbReference type="InterPro" id="IPR052698">
    <property type="entry name" value="MoCofactor_Util/Proc"/>
</dbReference>
<dbReference type="InterPro" id="IPR017695">
    <property type="entry name" value="Se-dep_Mo_hydrolase_YqeB"/>
</dbReference>
<keyword evidence="4" id="KW-1185">Reference proteome</keyword>
<dbReference type="PANTHER" id="PTHR30388">
    <property type="entry name" value="ALDEHYDE OXIDOREDUCTASE MOLYBDENUM COFACTOR ASSEMBLY PROTEIN"/>
    <property type="match status" value="1"/>
</dbReference>
<dbReference type="HOGENOM" id="CLU_513549_0_0_12"/>
<dbReference type="NCBIfam" id="TIGR03309">
    <property type="entry name" value="matur_yqeB"/>
    <property type="match status" value="1"/>
</dbReference>
<proteinExistence type="predicted"/>
<dbReference type="PANTHER" id="PTHR30388:SF6">
    <property type="entry name" value="XANTHINE DEHYDROGENASE SUBUNIT A-RELATED"/>
    <property type="match status" value="1"/>
</dbReference>
<dbReference type="EMBL" id="CP003155">
    <property type="protein sequence ID" value="AEV27964.1"/>
    <property type="molecule type" value="Genomic_DNA"/>
</dbReference>
<evidence type="ECO:0000259" key="1">
    <source>
        <dbReference type="Pfam" id="PF02625"/>
    </source>
</evidence>
<dbReference type="Pfam" id="PF13478">
    <property type="entry name" value="XdhC_C"/>
    <property type="match status" value="1"/>
</dbReference>
<dbReference type="STRING" id="158190.SpiGrapes_0100"/>
<dbReference type="eggNOG" id="COG1975">
    <property type="taxonomic scope" value="Bacteria"/>
</dbReference>
<dbReference type="InterPro" id="IPR003777">
    <property type="entry name" value="XdhC_CoxI"/>
</dbReference>
<dbReference type="AlphaFoldDB" id="G8QT59"/>
<dbReference type="RefSeq" id="WP_014268813.1">
    <property type="nucleotide sequence ID" value="NC_016633.1"/>
</dbReference>
<dbReference type="OrthoDB" id="9815497at2"/>
<dbReference type="InterPro" id="IPR027051">
    <property type="entry name" value="XdhC_Rossmann_dom"/>
</dbReference>
<evidence type="ECO:0000259" key="2">
    <source>
        <dbReference type="Pfam" id="PF13478"/>
    </source>
</evidence>